<protein>
    <submittedName>
        <fullName evidence="1">Uncharacterized protein</fullName>
    </submittedName>
</protein>
<proteinExistence type="predicted"/>
<dbReference type="Proteomes" id="UP000054783">
    <property type="component" value="Unassembled WGS sequence"/>
</dbReference>
<dbReference type="EMBL" id="JYDQ01000096">
    <property type="protein sequence ID" value="KRY15376.1"/>
    <property type="molecule type" value="Genomic_DNA"/>
</dbReference>
<organism evidence="1 2">
    <name type="scientific">Trichinella patagoniensis</name>
    <dbReference type="NCBI Taxonomy" id="990121"/>
    <lineage>
        <taxon>Eukaryota</taxon>
        <taxon>Metazoa</taxon>
        <taxon>Ecdysozoa</taxon>
        <taxon>Nematoda</taxon>
        <taxon>Enoplea</taxon>
        <taxon>Dorylaimia</taxon>
        <taxon>Trichinellida</taxon>
        <taxon>Trichinellidae</taxon>
        <taxon>Trichinella</taxon>
    </lineage>
</organism>
<evidence type="ECO:0000313" key="2">
    <source>
        <dbReference type="Proteomes" id="UP000054783"/>
    </source>
</evidence>
<sequence>MRSKFGLNLANAELAIETYLEMNQQVLHLYGEQELRELSLWVTSCAACVIVRSNFAVDEGALQHFKESANKTCIVQRLPTFSVSSLEAADHPSKQVERY</sequence>
<keyword evidence="2" id="KW-1185">Reference proteome</keyword>
<comment type="caution">
    <text evidence="1">The sequence shown here is derived from an EMBL/GenBank/DDBJ whole genome shotgun (WGS) entry which is preliminary data.</text>
</comment>
<gene>
    <name evidence="1" type="ORF">T12_10260</name>
</gene>
<dbReference type="AlphaFoldDB" id="A0A0V0ZRP0"/>
<evidence type="ECO:0000313" key="1">
    <source>
        <dbReference type="EMBL" id="KRY15376.1"/>
    </source>
</evidence>
<name>A0A0V0ZRP0_9BILA</name>
<reference evidence="1 2" key="1">
    <citation type="submission" date="2015-01" db="EMBL/GenBank/DDBJ databases">
        <title>Evolution of Trichinella species and genotypes.</title>
        <authorList>
            <person name="Korhonen P.K."/>
            <person name="Edoardo P."/>
            <person name="Giuseppe L.R."/>
            <person name="Gasser R.B."/>
        </authorList>
    </citation>
    <scope>NUCLEOTIDE SEQUENCE [LARGE SCALE GENOMIC DNA]</scope>
    <source>
        <strain evidence="1">ISS2496</strain>
    </source>
</reference>
<accession>A0A0V0ZRP0</accession>